<keyword evidence="2" id="KW-1185">Reference proteome</keyword>
<dbReference type="AlphaFoldDB" id="A0A7G8BDC4"/>
<sequence length="81" mass="9243">MAFTETFRCEVCGKAKSGESEDWWLAWAEQFSPTPDAQPLPQLRFTPWDVLLSHQPDVRHLCGARCAQTVMDRWMTSSNGV</sequence>
<dbReference type="KEGG" id="adin:H7849_15495"/>
<proteinExistence type="predicted"/>
<dbReference type="EMBL" id="CP060394">
    <property type="protein sequence ID" value="QNI30544.1"/>
    <property type="molecule type" value="Genomic_DNA"/>
</dbReference>
<name>A0A7G8BDC4_9BACT</name>
<gene>
    <name evidence="1" type="ORF">H7849_15495</name>
</gene>
<dbReference type="RefSeq" id="WP_186740493.1">
    <property type="nucleotide sequence ID" value="NZ_CP060394.1"/>
</dbReference>
<accession>A0A7G8BDC4</accession>
<reference evidence="1 2" key="1">
    <citation type="submission" date="2020-08" db="EMBL/GenBank/DDBJ databases">
        <title>Edaphobacter telluris sp. nov. and Acidobacterium dinghuensis sp. nov., two acidobacteria isolated from forest soil.</title>
        <authorList>
            <person name="Fu J."/>
            <person name="Qiu L."/>
        </authorList>
    </citation>
    <scope>NUCLEOTIDE SEQUENCE [LARGE SCALE GENOMIC DNA]</scope>
    <source>
        <strain evidence="1">4Y35</strain>
    </source>
</reference>
<dbReference type="Proteomes" id="UP000515312">
    <property type="component" value="Chromosome"/>
</dbReference>
<protein>
    <submittedName>
        <fullName evidence="1">Uncharacterized protein</fullName>
    </submittedName>
</protein>
<evidence type="ECO:0000313" key="1">
    <source>
        <dbReference type="EMBL" id="QNI30544.1"/>
    </source>
</evidence>
<organism evidence="1 2">
    <name type="scientific">Alloacidobacterium dinghuense</name>
    <dbReference type="NCBI Taxonomy" id="2763107"/>
    <lineage>
        <taxon>Bacteria</taxon>
        <taxon>Pseudomonadati</taxon>
        <taxon>Acidobacteriota</taxon>
        <taxon>Terriglobia</taxon>
        <taxon>Terriglobales</taxon>
        <taxon>Acidobacteriaceae</taxon>
        <taxon>Alloacidobacterium</taxon>
    </lineage>
</organism>
<evidence type="ECO:0000313" key="2">
    <source>
        <dbReference type="Proteomes" id="UP000515312"/>
    </source>
</evidence>